<dbReference type="EMBL" id="JANPWB010000008">
    <property type="protein sequence ID" value="KAJ1164959.1"/>
    <property type="molecule type" value="Genomic_DNA"/>
</dbReference>
<evidence type="ECO:0000313" key="1">
    <source>
        <dbReference type="EMBL" id="KAJ1164959.1"/>
    </source>
</evidence>
<dbReference type="AlphaFoldDB" id="A0AAV7SLI5"/>
<protein>
    <submittedName>
        <fullName evidence="1">Uncharacterized protein</fullName>
    </submittedName>
</protein>
<accession>A0AAV7SLI5</accession>
<gene>
    <name evidence="1" type="ORF">NDU88_005389</name>
</gene>
<name>A0AAV7SLI5_PLEWA</name>
<reference evidence="1" key="1">
    <citation type="journal article" date="2022" name="bioRxiv">
        <title>Sequencing and chromosome-scale assembly of the giantPleurodeles waltlgenome.</title>
        <authorList>
            <person name="Brown T."/>
            <person name="Elewa A."/>
            <person name="Iarovenko S."/>
            <person name="Subramanian E."/>
            <person name="Araus A.J."/>
            <person name="Petzold A."/>
            <person name="Susuki M."/>
            <person name="Suzuki K.-i.T."/>
            <person name="Hayashi T."/>
            <person name="Toyoda A."/>
            <person name="Oliveira C."/>
            <person name="Osipova E."/>
            <person name="Leigh N.D."/>
            <person name="Simon A."/>
            <person name="Yun M.H."/>
        </authorList>
    </citation>
    <scope>NUCLEOTIDE SEQUENCE</scope>
    <source>
        <strain evidence="1">20211129_DDA</strain>
        <tissue evidence="1">Liver</tissue>
    </source>
</reference>
<dbReference type="Proteomes" id="UP001066276">
    <property type="component" value="Chromosome 4_2"/>
</dbReference>
<comment type="caution">
    <text evidence="1">The sequence shown here is derived from an EMBL/GenBank/DDBJ whole genome shotgun (WGS) entry which is preliminary data.</text>
</comment>
<sequence length="140" mass="15349">MKLLCQDGLKTSSEKGCKRQQMEIYIQSAGCRTPSSSAVPRARFHSGNVSSDDARSFFDTSEETLPQPDRAPEQRTFPLLSAFNFYLSILISILGSPRPPAPASCCEALPAYAGRLHGESLTRPFPRSCLATVGLEKRQI</sequence>
<organism evidence="1 2">
    <name type="scientific">Pleurodeles waltl</name>
    <name type="common">Iberian ribbed newt</name>
    <dbReference type="NCBI Taxonomy" id="8319"/>
    <lineage>
        <taxon>Eukaryota</taxon>
        <taxon>Metazoa</taxon>
        <taxon>Chordata</taxon>
        <taxon>Craniata</taxon>
        <taxon>Vertebrata</taxon>
        <taxon>Euteleostomi</taxon>
        <taxon>Amphibia</taxon>
        <taxon>Batrachia</taxon>
        <taxon>Caudata</taxon>
        <taxon>Salamandroidea</taxon>
        <taxon>Salamandridae</taxon>
        <taxon>Pleurodelinae</taxon>
        <taxon>Pleurodeles</taxon>
    </lineage>
</organism>
<evidence type="ECO:0000313" key="2">
    <source>
        <dbReference type="Proteomes" id="UP001066276"/>
    </source>
</evidence>
<keyword evidence="2" id="KW-1185">Reference proteome</keyword>
<proteinExistence type="predicted"/>